<name>A0A0C9WYL0_9AGAR</name>
<keyword evidence="4" id="KW-1185">Reference proteome</keyword>
<dbReference type="OrthoDB" id="5150177at2759"/>
<dbReference type="STRING" id="1095629.A0A0C9WYL0"/>
<proteinExistence type="predicted"/>
<dbReference type="EMBL" id="KN839675">
    <property type="protein sequence ID" value="KIJ89492.1"/>
    <property type="molecule type" value="Genomic_DNA"/>
</dbReference>
<feature type="region of interest" description="Disordered" evidence="1">
    <location>
        <begin position="78"/>
        <end position="172"/>
    </location>
</feature>
<reference evidence="4" key="2">
    <citation type="submission" date="2015-01" db="EMBL/GenBank/DDBJ databases">
        <title>Evolutionary Origins and Diversification of the Mycorrhizal Mutualists.</title>
        <authorList>
            <consortium name="DOE Joint Genome Institute"/>
            <consortium name="Mycorrhizal Genomics Consortium"/>
            <person name="Kohler A."/>
            <person name="Kuo A."/>
            <person name="Nagy L.G."/>
            <person name="Floudas D."/>
            <person name="Copeland A."/>
            <person name="Barry K.W."/>
            <person name="Cichocki N."/>
            <person name="Veneault-Fourrey C."/>
            <person name="LaButti K."/>
            <person name="Lindquist E.A."/>
            <person name="Lipzen A."/>
            <person name="Lundell T."/>
            <person name="Morin E."/>
            <person name="Murat C."/>
            <person name="Riley R."/>
            <person name="Ohm R."/>
            <person name="Sun H."/>
            <person name="Tunlid A."/>
            <person name="Henrissat B."/>
            <person name="Grigoriev I.V."/>
            <person name="Hibbett D.S."/>
            <person name="Martin F."/>
        </authorList>
    </citation>
    <scope>NUCLEOTIDE SEQUENCE [LARGE SCALE GENOMIC DNA]</scope>
    <source>
        <strain evidence="4">LaAM-08-1</strain>
    </source>
</reference>
<evidence type="ECO:0000256" key="1">
    <source>
        <dbReference type="SAM" id="MobiDB-lite"/>
    </source>
</evidence>
<protein>
    <submittedName>
        <fullName evidence="3">Uncharacterized protein</fullName>
    </submittedName>
</protein>
<evidence type="ECO:0000256" key="2">
    <source>
        <dbReference type="SAM" id="SignalP"/>
    </source>
</evidence>
<dbReference type="HOGENOM" id="CLU_089378_0_0_1"/>
<feature type="chain" id="PRO_5002206136" evidence="2">
    <location>
        <begin position="23"/>
        <end position="172"/>
    </location>
</feature>
<accession>A0A0C9WYL0</accession>
<feature type="compositionally biased region" description="Low complexity" evidence="1">
    <location>
        <begin position="84"/>
        <end position="99"/>
    </location>
</feature>
<feature type="compositionally biased region" description="Basic residues" evidence="1">
    <location>
        <begin position="126"/>
        <end position="155"/>
    </location>
</feature>
<evidence type="ECO:0000313" key="4">
    <source>
        <dbReference type="Proteomes" id="UP000054477"/>
    </source>
</evidence>
<organism evidence="3 4">
    <name type="scientific">Laccaria amethystina LaAM-08-1</name>
    <dbReference type="NCBI Taxonomy" id="1095629"/>
    <lineage>
        <taxon>Eukaryota</taxon>
        <taxon>Fungi</taxon>
        <taxon>Dikarya</taxon>
        <taxon>Basidiomycota</taxon>
        <taxon>Agaricomycotina</taxon>
        <taxon>Agaricomycetes</taxon>
        <taxon>Agaricomycetidae</taxon>
        <taxon>Agaricales</taxon>
        <taxon>Agaricineae</taxon>
        <taxon>Hydnangiaceae</taxon>
        <taxon>Laccaria</taxon>
    </lineage>
</organism>
<sequence>MQLTSTFVFLAVLASGGSRVFSLPMGADVTDLDGRDVELDLEARDYDADFEVRDFDADFEARDYADFEVEARDFEEVDSTVKASSKPLSGSLTSTTGSKVDLAATKSTTPNSGAVTPEESKPLTKKEKKARAKALRKKKALRKAKLAALRKKHAANKVSKLESRSPNGKPKP</sequence>
<feature type="signal peptide" evidence="2">
    <location>
        <begin position="1"/>
        <end position="22"/>
    </location>
</feature>
<reference evidence="3 4" key="1">
    <citation type="submission" date="2014-04" db="EMBL/GenBank/DDBJ databases">
        <authorList>
            <consortium name="DOE Joint Genome Institute"/>
            <person name="Kuo A."/>
            <person name="Kohler A."/>
            <person name="Nagy L.G."/>
            <person name="Floudas D."/>
            <person name="Copeland A."/>
            <person name="Barry K.W."/>
            <person name="Cichocki N."/>
            <person name="Veneault-Fourrey C."/>
            <person name="LaButti K."/>
            <person name="Lindquist E.A."/>
            <person name="Lipzen A."/>
            <person name="Lundell T."/>
            <person name="Morin E."/>
            <person name="Murat C."/>
            <person name="Sun H."/>
            <person name="Tunlid A."/>
            <person name="Henrissat B."/>
            <person name="Grigoriev I.V."/>
            <person name="Hibbett D.S."/>
            <person name="Martin F."/>
            <person name="Nordberg H.P."/>
            <person name="Cantor M.N."/>
            <person name="Hua S.X."/>
        </authorList>
    </citation>
    <scope>NUCLEOTIDE SEQUENCE [LARGE SCALE GENOMIC DNA]</scope>
    <source>
        <strain evidence="3 4">LaAM-08-1</strain>
    </source>
</reference>
<evidence type="ECO:0000313" key="3">
    <source>
        <dbReference type="EMBL" id="KIJ89492.1"/>
    </source>
</evidence>
<keyword evidence="2" id="KW-0732">Signal</keyword>
<dbReference type="AlphaFoldDB" id="A0A0C9WYL0"/>
<feature type="non-terminal residue" evidence="3">
    <location>
        <position position="172"/>
    </location>
</feature>
<gene>
    <name evidence="3" type="ORF">K443DRAFT_16059</name>
</gene>
<dbReference type="Proteomes" id="UP000054477">
    <property type="component" value="Unassembled WGS sequence"/>
</dbReference>
<feature type="compositionally biased region" description="Polar residues" evidence="1">
    <location>
        <begin position="105"/>
        <end position="114"/>
    </location>
</feature>